<evidence type="ECO:0000259" key="5">
    <source>
        <dbReference type="Pfam" id="PF08241"/>
    </source>
</evidence>
<dbReference type="Gene3D" id="3.40.50.150">
    <property type="entry name" value="Vaccinia Virus protein VP39"/>
    <property type="match status" value="1"/>
</dbReference>
<dbReference type="GO" id="GO:0032259">
    <property type="term" value="P:methylation"/>
    <property type="evidence" value="ECO:0007669"/>
    <property type="project" value="UniProtKB-KW"/>
</dbReference>
<dbReference type="AlphaFoldDB" id="A0A0F9QQN0"/>
<evidence type="ECO:0000256" key="4">
    <source>
        <dbReference type="ARBA" id="ARBA00025707"/>
    </source>
</evidence>
<evidence type="ECO:0000256" key="3">
    <source>
        <dbReference type="ARBA" id="ARBA00022679"/>
    </source>
</evidence>
<reference evidence="6" key="1">
    <citation type="journal article" date="2015" name="Nature">
        <title>Complex archaea that bridge the gap between prokaryotes and eukaryotes.</title>
        <authorList>
            <person name="Spang A."/>
            <person name="Saw J.H."/>
            <person name="Jorgensen S.L."/>
            <person name="Zaremba-Niedzwiedzka K."/>
            <person name="Martijn J."/>
            <person name="Lind A.E."/>
            <person name="van Eijk R."/>
            <person name="Schleper C."/>
            <person name="Guy L."/>
            <person name="Ettema T.J."/>
        </authorList>
    </citation>
    <scope>NUCLEOTIDE SEQUENCE</scope>
</reference>
<dbReference type="PANTHER" id="PTHR44307">
    <property type="entry name" value="PHOSPHOETHANOLAMINE METHYLTRANSFERASE"/>
    <property type="match status" value="1"/>
</dbReference>
<feature type="domain" description="Methyltransferase type 11" evidence="5">
    <location>
        <begin position="45"/>
        <end position="133"/>
    </location>
</feature>
<protein>
    <recommendedName>
        <fullName evidence="5">Methyltransferase type 11 domain-containing protein</fullName>
    </recommendedName>
</protein>
<keyword evidence="2" id="KW-0489">Methyltransferase</keyword>
<name>A0A0F9QQN0_9ZZZZ</name>
<evidence type="ECO:0000256" key="2">
    <source>
        <dbReference type="ARBA" id="ARBA00022603"/>
    </source>
</evidence>
<dbReference type="InterPro" id="IPR029063">
    <property type="entry name" value="SAM-dependent_MTases_sf"/>
</dbReference>
<dbReference type="Pfam" id="PF08241">
    <property type="entry name" value="Methyltransf_11"/>
    <property type="match status" value="1"/>
</dbReference>
<evidence type="ECO:0000313" key="6">
    <source>
        <dbReference type="EMBL" id="KKN15471.1"/>
    </source>
</evidence>
<keyword evidence="3" id="KW-0808">Transferase</keyword>
<sequence length="242" mass="28376">MTKLTAEKYRELFKLRAEGKLGDMECTKRLFDVLKPLFSEKMSILDVSCGVGHYFRKVKELGPLNYLGVDLDAKAIEIADEVWKDYPNASFKVMNASKLELENNSYDIVYCYNLLLHLKDYKDVLKELLRVSRKYIIVRSLFDDEYCTTKHEASVDYKNVYSDGFFFYNTYARDDVRNFLINLGSFKIEFLDDNLKIPENELEKQAKLLEVNSNEFAKTGAEKLQEWKGLKLNYEILIIEKK</sequence>
<dbReference type="SUPFAM" id="SSF53335">
    <property type="entry name" value="S-adenosyl-L-methionine-dependent methyltransferases"/>
    <property type="match status" value="1"/>
</dbReference>
<accession>A0A0F9QQN0</accession>
<dbReference type="InterPro" id="IPR013216">
    <property type="entry name" value="Methyltransf_11"/>
</dbReference>
<dbReference type="EMBL" id="LAZR01003709">
    <property type="protein sequence ID" value="KKN15471.1"/>
    <property type="molecule type" value="Genomic_DNA"/>
</dbReference>
<gene>
    <name evidence="6" type="ORF">LCGC14_0985660</name>
</gene>
<proteinExistence type="predicted"/>
<dbReference type="CDD" id="cd02440">
    <property type="entry name" value="AdoMet_MTases"/>
    <property type="match status" value="1"/>
</dbReference>
<dbReference type="GO" id="GO:0008757">
    <property type="term" value="F:S-adenosylmethionine-dependent methyltransferase activity"/>
    <property type="evidence" value="ECO:0007669"/>
    <property type="project" value="InterPro"/>
</dbReference>
<comment type="caution">
    <text evidence="6">The sequence shown here is derived from an EMBL/GenBank/DDBJ whole genome shotgun (WGS) entry which is preliminary data.</text>
</comment>
<evidence type="ECO:0000256" key="1">
    <source>
        <dbReference type="ARBA" id="ARBA00005189"/>
    </source>
</evidence>
<comment type="pathway">
    <text evidence="4">Phospholipid metabolism.</text>
</comment>
<comment type="pathway">
    <text evidence="1">Lipid metabolism.</text>
</comment>
<organism evidence="6">
    <name type="scientific">marine sediment metagenome</name>
    <dbReference type="NCBI Taxonomy" id="412755"/>
    <lineage>
        <taxon>unclassified sequences</taxon>
        <taxon>metagenomes</taxon>
        <taxon>ecological metagenomes</taxon>
    </lineage>
</organism>
<dbReference type="PANTHER" id="PTHR44307:SF2">
    <property type="entry name" value="PHOSPHOETHANOLAMINE METHYLTRANSFERASE ISOFORM X1"/>
    <property type="match status" value="1"/>
</dbReference>